<evidence type="ECO:0000313" key="2">
    <source>
        <dbReference type="EMBL" id="BCA49288.1"/>
    </source>
</evidence>
<dbReference type="Gene3D" id="2.60.40.2730">
    <property type="match status" value="1"/>
</dbReference>
<dbReference type="Gene3D" id="2.60.40.10">
    <property type="entry name" value="Immunoglobulins"/>
    <property type="match status" value="1"/>
</dbReference>
<dbReference type="GeneID" id="60925834"/>
<feature type="signal peptide" evidence="1">
    <location>
        <begin position="1"/>
        <end position="20"/>
    </location>
</feature>
<dbReference type="RefSeq" id="WP_008760376.1">
    <property type="nucleotide sequence ID" value="NZ_AP022660.1"/>
</dbReference>
<protein>
    <submittedName>
        <fullName evidence="2">DUF4958 domain-containing protein</fullName>
    </submittedName>
    <submittedName>
        <fullName evidence="3">DUF4958 family protein</fullName>
    </submittedName>
</protein>
<reference evidence="3" key="2">
    <citation type="submission" date="2021-06" db="EMBL/GenBank/DDBJ databases">
        <title>Interrogation of the integrated mobile genetic elements in gut-associated Bacteroides with a consensus prediction approach.</title>
        <authorList>
            <person name="Campbell D.E."/>
            <person name="Leigh J.R."/>
            <person name="Kim T."/>
            <person name="England W."/>
            <person name="Whitaker R.J."/>
            <person name="Degnan P.H."/>
        </authorList>
    </citation>
    <scope>NUCLEOTIDE SEQUENCE</scope>
    <source>
        <strain evidence="3">VPI-BTDOT2</strain>
    </source>
</reference>
<dbReference type="Gene3D" id="2.30.30.1270">
    <property type="match status" value="1"/>
</dbReference>
<dbReference type="Proteomes" id="UP000500882">
    <property type="component" value="Chromosome"/>
</dbReference>
<dbReference type="InterPro" id="IPR032529">
    <property type="entry name" value="BT4661-like"/>
</dbReference>
<feature type="chain" id="PRO_5040687911" evidence="1">
    <location>
        <begin position="21"/>
        <end position="726"/>
    </location>
</feature>
<dbReference type="AlphaFoldDB" id="A0A679HK48"/>
<dbReference type="EMBL" id="AP022660">
    <property type="protein sequence ID" value="BCA49288.1"/>
    <property type="molecule type" value="Genomic_DNA"/>
</dbReference>
<dbReference type="Gene3D" id="2.60.40.2710">
    <property type="match status" value="1"/>
</dbReference>
<evidence type="ECO:0000256" key="1">
    <source>
        <dbReference type="SAM" id="SignalP"/>
    </source>
</evidence>
<dbReference type="OMA" id="TIASAMW"/>
<dbReference type="Pfam" id="PF16319">
    <property type="entry name" value="SGBP_BT4661-like"/>
    <property type="match status" value="1"/>
</dbReference>
<sequence>MRSKLLNITSRLLGVLIVIAVTIVNSSCSDTETTDSTKFTIYYTGMTDIGPSMTGVISSPTYKGGTPYDFAITRITLDGEPFSDSIFAIDSETGKITLNSTSNTPVGLYKLSVACYSNNNRYEYTDIVEINMMKPVPDGIKTDPEKLQVEYADIIDTESSNELPTSQIRTEGNHISISNYTIASAMWNGVAVESPEDYFAVSDKGEISIIKGNQNIQPGKYILSFKLTTAATGEDPEKGIFENALEINVTSRPLSLIYTPDEGKIEEEGERSPETTFQSNIPALKGSAEGLVYSISSVSPNTDKITIDPTTGVLSVAAHHGFKDGEKYQISVKAINEFSPEGVVFENVFTLNTVEFIEPIANFGYADVNDVQAVEIDINKNENFKGDEVKYEFVNLPTDLQGELALDLDGNIAIKKGNKIPVGQYTVQVMATNTKGSETATFTLTITANPNYFTYFRYGNNLGLTPIENYADQFRIEAGGKLNSVKPVPTATDAKDGLSSLKWEVELKHNPNNTKATINESTGQITITGLKQGQCGMVMVTATAGEGKTAVSVKQPVFFHFSMISDSNVQLEYTPFVFQVNPARGGESIAPSLGAGIDKSTFRLDYRRDFFYYNIAGPDSHISGALAQKVDNFLSEMWNSYDATAGTSRKPMSYFENTTNLSKALGYIDQTDFKVHINPNLWRNKDGYANGAMIGQITYDVTGKDPQAATSGARVSPIFIWFDTKF</sequence>
<dbReference type="SMR" id="A0A679HK48"/>
<dbReference type="Gene3D" id="2.60.40.2720">
    <property type="match status" value="1"/>
</dbReference>
<evidence type="ECO:0000313" key="3">
    <source>
        <dbReference type="EMBL" id="UYU69774.1"/>
    </source>
</evidence>
<dbReference type="Gene3D" id="2.60.40.60">
    <property type="entry name" value="Cadherins"/>
    <property type="match status" value="1"/>
</dbReference>
<name>A0A679HK48_BACT4</name>
<dbReference type="Proteomes" id="UP001156216">
    <property type="component" value="Chromosome"/>
</dbReference>
<dbReference type="EMBL" id="CP083681">
    <property type="protein sequence ID" value="UYU69774.1"/>
    <property type="molecule type" value="Genomic_DNA"/>
</dbReference>
<proteinExistence type="predicted"/>
<reference evidence="2 4" key="1">
    <citation type="submission" date="2020-02" db="EMBL/GenBank/DDBJ databases">
        <title>Whole-genome sequencing and comparative analysis of the genomes of Bacteroides thetaiotaomicron and Escherichia coli isolated from a healthy resident in Vietnam.</title>
        <authorList>
            <person name="Mohsin M."/>
            <person name="Tanaka K."/>
            <person name="Kawahara R."/>
            <person name="Kondo S."/>
            <person name="Noguchi H."/>
            <person name="Motooka D."/>
            <person name="Nakamura S."/>
            <person name="Khong D.T."/>
            <person name="Nguyen T.N."/>
            <person name="Tran H.T."/>
            <person name="Yamamoto Y."/>
        </authorList>
    </citation>
    <scope>NUCLEOTIDE SEQUENCE [LARGE SCALE GENOMIC DNA]</scope>
    <source>
        <strain evidence="2 4">F9-2</strain>
    </source>
</reference>
<organism evidence="2 4">
    <name type="scientific">Bacteroides thetaiotaomicron</name>
    <dbReference type="NCBI Taxonomy" id="818"/>
    <lineage>
        <taxon>Bacteria</taxon>
        <taxon>Pseudomonadati</taxon>
        <taxon>Bacteroidota</taxon>
        <taxon>Bacteroidia</taxon>
        <taxon>Bacteroidales</taxon>
        <taxon>Bacteroidaceae</taxon>
        <taxon>Bacteroides</taxon>
    </lineage>
</organism>
<evidence type="ECO:0000313" key="4">
    <source>
        <dbReference type="Proteomes" id="UP000500882"/>
    </source>
</evidence>
<keyword evidence="1" id="KW-0732">Signal</keyword>
<dbReference type="InterPro" id="IPR013783">
    <property type="entry name" value="Ig-like_fold"/>
</dbReference>
<accession>A0A679HK48</accession>
<gene>
    <name evidence="2" type="ORF">BatF92_12300</name>
    <name evidence="3" type="ORF">KQP59_15980</name>
</gene>